<accession>A0A5C6BDX4</accession>
<evidence type="ECO:0000313" key="2">
    <source>
        <dbReference type="Proteomes" id="UP000320735"/>
    </source>
</evidence>
<keyword evidence="2" id="KW-1185">Reference proteome</keyword>
<dbReference type="Proteomes" id="UP000320735">
    <property type="component" value="Unassembled WGS sequence"/>
</dbReference>
<comment type="caution">
    <text evidence="1">The sequence shown here is derived from an EMBL/GenBank/DDBJ whole genome shotgun (WGS) entry which is preliminary data.</text>
</comment>
<evidence type="ECO:0000313" key="1">
    <source>
        <dbReference type="EMBL" id="TWU08634.1"/>
    </source>
</evidence>
<dbReference type="OrthoDB" id="9853209at2"/>
<protein>
    <submittedName>
        <fullName evidence="1">Uncharacterized protein</fullName>
    </submittedName>
</protein>
<proteinExistence type="predicted"/>
<organism evidence="1 2">
    <name type="scientific">Symmachiella macrocystis</name>
    <dbReference type="NCBI Taxonomy" id="2527985"/>
    <lineage>
        <taxon>Bacteria</taxon>
        <taxon>Pseudomonadati</taxon>
        <taxon>Planctomycetota</taxon>
        <taxon>Planctomycetia</taxon>
        <taxon>Planctomycetales</taxon>
        <taxon>Planctomycetaceae</taxon>
        <taxon>Symmachiella</taxon>
    </lineage>
</organism>
<dbReference type="AlphaFoldDB" id="A0A5C6BDX4"/>
<name>A0A5C6BDX4_9PLAN</name>
<sequence>MAHSYVELSGNDILAKDSDIEWLCAFLFEAHKEHSAGKMESDKLDNLFEYWTTDEAFPGPGCTDLQLDDFLDDSKTKMQLILLLDEVHAKITAYGEYIPPEEMNRHVGLTEYSGYTANKPVVQMLGFLKKFRDLVEHSLVDDML</sequence>
<dbReference type="EMBL" id="SJPP01000002">
    <property type="protein sequence ID" value="TWU08634.1"/>
    <property type="molecule type" value="Genomic_DNA"/>
</dbReference>
<reference evidence="1 2" key="1">
    <citation type="submission" date="2019-02" db="EMBL/GenBank/DDBJ databases">
        <title>Deep-cultivation of Planctomycetes and their phenomic and genomic characterization uncovers novel biology.</title>
        <authorList>
            <person name="Wiegand S."/>
            <person name="Jogler M."/>
            <person name="Boedeker C."/>
            <person name="Pinto D."/>
            <person name="Vollmers J."/>
            <person name="Rivas-Marin E."/>
            <person name="Kohn T."/>
            <person name="Peeters S.H."/>
            <person name="Heuer A."/>
            <person name="Rast P."/>
            <person name="Oberbeckmann S."/>
            <person name="Bunk B."/>
            <person name="Jeske O."/>
            <person name="Meyerdierks A."/>
            <person name="Storesund J.E."/>
            <person name="Kallscheuer N."/>
            <person name="Luecker S."/>
            <person name="Lage O.M."/>
            <person name="Pohl T."/>
            <person name="Merkel B.J."/>
            <person name="Hornburger P."/>
            <person name="Mueller R.-W."/>
            <person name="Bruemmer F."/>
            <person name="Labrenz M."/>
            <person name="Spormann A.M."/>
            <person name="Op Den Camp H."/>
            <person name="Overmann J."/>
            <person name="Amann R."/>
            <person name="Jetten M.S.M."/>
            <person name="Mascher T."/>
            <person name="Medema M.H."/>
            <person name="Devos D.P."/>
            <person name="Kaster A.-K."/>
            <person name="Ovreas L."/>
            <person name="Rohde M."/>
            <person name="Galperin M.Y."/>
            <person name="Jogler C."/>
        </authorList>
    </citation>
    <scope>NUCLEOTIDE SEQUENCE [LARGE SCALE GENOMIC DNA]</scope>
    <source>
        <strain evidence="1 2">CA54</strain>
    </source>
</reference>
<dbReference type="RefSeq" id="WP_146372453.1">
    <property type="nucleotide sequence ID" value="NZ_SJPP01000002.1"/>
</dbReference>
<gene>
    <name evidence="1" type="ORF">CA54_38680</name>
</gene>